<accession>D3VX23</accession>
<evidence type="ECO:0000313" key="1">
    <source>
        <dbReference type="EMBL" id="ADC80491.1"/>
    </source>
</evidence>
<protein>
    <submittedName>
        <fullName evidence="1">Uncharacterized protein</fullName>
    </submittedName>
</protein>
<dbReference type="EMBL" id="GQ281704">
    <property type="protein sequence ID" value="ADC80491.1"/>
    <property type="molecule type" value="Genomic_DNA"/>
</dbReference>
<organism evidence="1">
    <name type="scientific">Comamonas testosteroni</name>
    <name type="common">Pseudomonas testosteroni</name>
    <dbReference type="NCBI Taxonomy" id="285"/>
    <lineage>
        <taxon>Bacteria</taxon>
        <taxon>Pseudomonadati</taxon>
        <taxon>Pseudomonadota</taxon>
        <taxon>Betaproteobacteria</taxon>
        <taxon>Burkholderiales</taxon>
        <taxon>Comamonadaceae</taxon>
        <taxon>Comamonas</taxon>
    </lineage>
</organism>
<name>D3VX23_COMTE</name>
<proteinExistence type="predicted"/>
<reference evidence="1" key="1">
    <citation type="journal article" date="2010" name="FEMS Microbiol. Ecol.">
        <title>Class 1 integrons in benthic bacterial communities: abundance, association with Tn402-like transposition modules and evidence for coselection with heavy-metal resistance.</title>
        <authorList>
            <person name="Rosewarne C.P."/>
            <person name="Pettigrove V."/>
            <person name="Stokes H.W."/>
            <person name="Parsons Y.M."/>
        </authorList>
    </citation>
    <scope>NUCLEOTIDE SEQUENCE</scope>
    <source>
        <strain evidence="1">LMCB014</strain>
    </source>
</reference>
<dbReference type="AlphaFoldDB" id="D3VX23"/>
<sequence length="48" mass="5295">MSQIQLEGKREREQSSMQIEHMCAQMKKQISTNSQNLGISRASAATGA</sequence>